<evidence type="ECO:0008006" key="4">
    <source>
        <dbReference type="Google" id="ProtNLM"/>
    </source>
</evidence>
<proteinExistence type="predicted"/>
<feature type="transmembrane region" description="Helical" evidence="1">
    <location>
        <begin position="177"/>
        <end position="197"/>
    </location>
</feature>
<sequence length="258" mass="29418">MVSDKRYSYEYRMAMALAAGVFLGCIMGLVLGVYIFTSKSLSSFLHNWQTLIAGLLAFLASFLVFFGAIYNDISRRRKQAYVARACLPHTLAKINSYLIEGAEFYKNYFSEDLGISGQYAPPDFDENWLHGLRALAETESDDITKVVAAFITDLQIARSRMKSTFKKTRQGKKPMRGFILGEVIALCMMNLVLGRMYEYSRYHSDYDYSVITLAELQGVILDCGLKFSNQKWADELKELIVYFSDARSPLTGCYLQWK</sequence>
<feature type="transmembrane region" description="Helical" evidence="1">
    <location>
        <begin position="48"/>
        <end position="70"/>
    </location>
</feature>
<keyword evidence="1" id="KW-0812">Transmembrane</keyword>
<dbReference type="PROSITE" id="PS51257">
    <property type="entry name" value="PROKAR_LIPOPROTEIN"/>
    <property type="match status" value="1"/>
</dbReference>
<keyword evidence="1" id="KW-0472">Membrane</keyword>
<organism evidence="2 3">
    <name type="scientific">Alcaligenes endophyticus</name>
    <dbReference type="NCBI Taxonomy" id="1929088"/>
    <lineage>
        <taxon>Bacteria</taxon>
        <taxon>Pseudomonadati</taxon>
        <taxon>Pseudomonadota</taxon>
        <taxon>Betaproteobacteria</taxon>
        <taxon>Burkholderiales</taxon>
        <taxon>Alcaligenaceae</taxon>
        <taxon>Alcaligenes</taxon>
    </lineage>
</organism>
<evidence type="ECO:0000313" key="2">
    <source>
        <dbReference type="EMBL" id="MDN4121210.1"/>
    </source>
</evidence>
<dbReference type="EMBL" id="JAJHNU010000001">
    <property type="protein sequence ID" value="MDN4121210.1"/>
    <property type="molecule type" value="Genomic_DNA"/>
</dbReference>
<comment type="caution">
    <text evidence="2">The sequence shown here is derived from an EMBL/GenBank/DDBJ whole genome shotgun (WGS) entry which is preliminary data.</text>
</comment>
<dbReference type="RefSeq" id="WP_266124834.1">
    <property type="nucleotide sequence ID" value="NZ_JAJHNU010000001.1"/>
</dbReference>
<name>A0ABT8EJ06_9BURK</name>
<gene>
    <name evidence="2" type="ORF">LMS43_07920</name>
</gene>
<dbReference type="Proteomes" id="UP001168613">
    <property type="component" value="Unassembled WGS sequence"/>
</dbReference>
<keyword evidence="3" id="KW-1185">Reference proteome</keyword>
<keyword evidence="1" id="KW-1133">Transmembrane helix</keyword>
<feature type="transmembrane region" description="Helical" evidence="1">
    <location>
        <begin position="12"/>
        <end position="36"/>
    </location>
</feature>
<reference evidence="2" key="1">
    <citation type="submission" date="2021-11" db="EMBL/GenBank/DDBJ databases">
        <title>Draft genome sequence of Alcaligenes endophyticus type strain CCUG 75668T.</title>
        <authorList>
            <person name="Salva-Serra F."/>
            <person name="Duran R.E."/>
            <person name="Seeger M."/>
            <person name="Moore E.R.B."/>
            <person name="Jaen-Luchoro D."/>
        </authorList>
    </citation>
    <scope>NUCLEOTIDE SEQUENCE</scope>
    <source>
        <strain evidence="2">CCUG 75668</strain>
    </source>
</reference>
<accession>A0ABT8EJ06</accession>
<evidence type="ECO:0000313" key="3">
    <source>
        <dbReference type="Proteomes" id="UP001168613"/>
    </source>
</evidence>
<protein>
    <recommendedName>
        <fullName evidence="4">DUF4760 domain-containing protein</fullName>
    </recommendedName>
</protein>
<evidence type="ECO:0000256" key="1">
    <source>
        <dbReference type="SAM" id="Phobius"/>
    </source>
</evidence>